<protein>
    <submittedName>
        <fullName evidence="1">Uncharacterized protein</fullName>
    </submittedName>
</protein>
<gene>
    <name evidence="1" type="ORF">GRI97_13760</name>
</gene>
<dbReference type="AlphaFoldDB" id="A0A6I4TVQ7"/>
<dbReference type="RefSeq" id="WP_161391798.1">
    <property type="nucleotide sequence ID" value="NZ_JBHSCP010000002.1"/>
</dbReference>
<keyword evidence="2" id="KW-1185">Reference proteome</keyword>
<evidence type="ECO:0000313" key="1">
    <source>
        <dbReference type="EMBL" id="MXP00055.1"/>
    </source>
</evidence>
<accession>A0A6I4TVQ7</accession>
<sequence>MNIRFAKINWLACMIRTGDAKSKRRRCSMLMALIAVLTQGAVEPPRTINGIELGAAERFATPGPATVCMSEMVIALREGETAFLAYSGIHSGRIRLVRKDGRFAEFAVGDAWRDARRAGQGPVFRKASMRIYLTTDGQDIRYQLHDVPRTEWSDGSARPLISISGSALVGNAADDDLLQRISFDWDHTVTCDRSYNYGWSVIMGYDPIDAGPSETSGTDAIPAAENDTP</sequence>
<reference evidence="1 2" key="1">
    <citation type="submission" date="2019-12" db="EMBL/GenBank/DDBJ databases">
        <title>Genomic-based taxomic classification of the family Erythrobacteraceae.</title>
        <authorList>
            <person name="Xu L."/>
        </authorList>
    </citation>
    <scope>NUCLEOTIDE SEQUENCE [LARGE SCALE GENOMIC DNA]</scope>
    <source>
        <strain evidence="1 2">S36</strain>
    </source>
</reference>
<comment type="caution">
    <text evidence="1">The sequence shown here is derived from an EMBL/GenBank/DDBJ whole genome shotgun (WGS) entry which is preliminary data.</text>
</comment>
<organism evidence="1 2">
    <name type="scientific">Croceibacterium xixiisoli</name>
    <dbReference type="NCBI Taxonomy" id="1476466"/>
    <lineage>
        <taxon>Bacteria</taxon>
        <taxon>Pseudomonadati</taxon>
        <taxon>Pseudomonadota</taxon>
        <taxon>Alphaproteobacteria</taxon>
        <taxon>Sphingomonadales</taxon>
        <taxon>Erythrobacteraceae</taxon>
        <taxon>Croceibacterium</taxon>
    </lineage>
</organism>
<name>A0A6I4TVQ7_9SPHN</name>
<dbReference type="OrthoDB" id="7605529at2"/>
<evidence type="ECO:0000313" key="2">
    <source>
        <dbReference type="Proteomes" id="UP000469430"/>
    </source>
</evidence>
<dbReference type="EMBL" id="WTYJ01000003">
    <property type="protein sequence ID" value="MXP00055.1"/>
    <property type="molecule type" value="Genomic_DNA"/>
</dbReference>
<proteinExistence type="predicted"/>
<dbReference type="Proteomes" id="UP000469430">
    <property type="component" value="Unassembled WGS sequence"/>
</dbReference>